<dbReference type="CDD" id="cd01335">
    <property type="entry name" value="Radical_SAM"/>
    <property type="match status" value="1"/>
</dbReference>
<dbReference type="InterPro" id="IPR013785">
    <property type="entry name" value="Aldolase_TIM"/>
</dbReference>
<dbReference type="EMBL" id="DVNB01000003">
    <property type="protein sequence ID" value="HIU56234.1"/>
    <property type="molecule type" value="Genomic_DNA"/>
</dbReference>
<name>A0A9D1M9P5_9FIRM</name>
<comment type="caution">
    <text evidence="7">The sequence shown here is derived from an EMBL/GenBank/DDBJ whole genome shotgun (WGS) entry which is preliminary data.</text>
</comment>
<dbReference type="PROSITE" id="PS51918">
    <property type="entry name" value="RADICAL_SAM"/>
    <property type="match status" value="1"/>
</dbReference>
<dbReference type="PANTHER" id="PTHR42836:SF1">
    <property type="entry name" value="7-CARBOXY-7-DEAZAGUANINE SYNTHASE"/>
    <property type="match status" value="1"/>
</dbReference>
<dbReference type="InterPro" id="IPR007197">
    <property type="entry name" value="rSAM"/>
</dbReference>
<gene>
    <name evidence="7" type="ORF">IAA61_00310</name>
</gene>
<dbReference type="NCBIfam" id="TIGR04100">
    <property type="entry name" value="rSAM_pair_X"/>
    <property type="match status" value="1"/>
</dbReference>
<dbReference type="InterPro" id="IPR023822">
    <property type="entry name" value="rSAM_TatD-assoc_bac"/>
</dbReference>
<dbReference type="InterPro" id="IPR023821">
    <property type="entry name" value="rSAM_TatD-assoc"/>
</dbReference>
<dbReference type="GO" id="GO:0046872">
    <property type="term" value="F:metal ion binding"/>
    <property type="evidence" value="ECO:0007669"/>
    <property type="project" value="UniProtKB-KW"/>
</dbReference>
<dbReference type="NCBIfam" id="TIGR04038">
    <property type="entry name" value="tatD_link_rSAM"/>
    <property type="match status" value="1"/>
</dbReference>
<evidence type="ECO:0000259" key="6">
    <source>
        <dbReference type="PROSITE" id="PS51918"/>
    </source>
</evidence>
<keyword evidence="2" id="KW-0949">S-adenosyl-L-methionine</keyword>
<accession>A0A9D1M9P5</accession>
<dbReference type="SFLD" id="SFLDS00029">
    <property type="entry name" value="Radical_SAM"/>
    <property type="match status" value="1"/>
</dbReference>
<protein>
    <submittedName>
        <fullName evidence="7">TIGR04100 family radical SAM protein</fullName>
    </submittedName>
</protein>
<evidence type="ECO:0000256" key="4">
    <source>
        <dbReference type="ARBA" id="ARBA00023004"/>
    </source>
</evidence>
<evidence type="ECO:0000256" key="2">
    <source>
        <dbReference type="ARBA" id="ARBA00022691"/>
    </source>
</evidence>
<evidence type="ECO:0000256" key="1">
    <source>
        <dbReference type="ARBA" id="ARBA00022485"/>
    </source>
</evidence>
<feature type="domain" description="Radical SAM core" evidence="6">
    <location>
        <begin position="5"/>
        <end position="199"/>
    </location>
</feature>
<sequence length="199" mass="22926">MTILYEVHSGLYVNMTNKCPCACTFCLRQEKDHVGNSNSLWLDREPTVDEVKAEFEKYDLGKYKEIVFCGYGEPTERLYDIFEVCDWLKSRECPPIRINTNGMADLIHGHSTAPEFKDRIDVVSISLNTPDKERFYELTRCKFGIDSFDAMLKFAGEVKNYVGKVVLTTVETTITKEEEERCAAICSELGVNYRIRPFE</sequence>
<reference evidence="7" key="1">
    <citation type="submission" date="2020-10" db="EMBL/GenBank/DDBJ databases">
        <authorList>
            <person name="Gilroy R."/>
        </authorList>
    </citation>
    <scope>NUCLEOTIDE SEQUENCE</scope>
    <source>
        <strain evidence="7">USAMLcec3-3695</strain>
    </source>
</reference>
<dbReference type="Pfam" id="PF04055">
    <property type="entry name" value="Radical_SAM"/>
    <property type="match status" value="1"/>
</dbReference>
<proteinExistence type="predicted"/>
<dbReference type="InterPro" id="IPR058240">
    <property type="entry name" value="rSAM_sf"/>
</dbReference>
<reference evidence="7" key="2">
    <citation type="journal article" date="2021" name="PeerJ">
        <title>Extensive microbial diversity within the chicken gut microbiome revealed by metagenomics and culture.</title>
        <authorList>
            <person name="Gilroy R."/>
            <person name="Ravi A."/>
            <person name="Getino M."/>
            <person name="Pursley I."/>
            <person name="Horton D.L."/>
            <person name="Alikhan N.F."/>
            <person name="Baker D."/>
            <person name="Gharbi K."/>
            <person name="Hall N."/>
            <person name="Watson M."/>
            <person name="Adriaenssens E.M."/>
            <person name="Foster-Nyarko E."/>
            <person name="Jarju S."/>
            <person name="Secka A."/>
            <person name="Antonio M."/>
            <person name="Oren A."/>
            <person name="Chaudhuri R.R."/>
            <person name="La Ragione R."/>
            <person name="Hildebrand F."/>
            <person name="Pallen M.J."/>
        </authorList>
    </citation>
    <scope>NUCLEOTIDE SEQUENCE</scope>
    <source>
        <strain evidence="7">USAMLcec3-3695</strain>
    </source>
</reference>
<evidence type="ECO:0000313" key="7">
    <source>
        <dbReference type="EMBL" id="HIU56234.1"/>
    </source>
</evidence>
<evidence type="ECO:0000256" key="5">
    <source>
        <dbReference type="ARBA" id="ARBA00023014"/>
    </source>
</evidence>
<dbReference type="GO" id="GO:0003824">
    <property type="term" value="F:catalytic activity"/>
    <property type="evidence" value="ECO:0007669"/>
    <property type="project" value="InterPro"/>
</dbReference>
<keyword evidence="3" id="KW-0479">Metal-binding</keyword>
<keyword evidence="1" id="KW-0004">4Fe-4S</keyword>
<dbReference type="SUPFAM" id="SSF102114">
    <property type="entry name" value="Radical SAM enzymes"/>
    <property type="match status" value="1"/>
</dbReference>
<dbReference type="SFLD" id="SFLDG01111">
    <property type="entry name" value="Uncharacterised_Radical_SAM_Su"/>
    <property type="match status" value="1"/>
</dbReference>
<evidence type="ECO:0000313" key="8">
    <source>
        <dbReference type="Proteomes" id="UP000824109"/>
    </source>
</evidence>
<keyword evidence="4" id="KW-0408">Iron</keyword>
<organism evidence="7 8">
    <name type="scientific">Candidatus Ornithomonoglobus merdipullorum</name>
    <dbReference type="NCBI Taxonomy" id="2840895"/>
    <lineage>
        <taxon>Bacteria</taxon>
        <taxon>Bacillati</taxon>
        <taxon>Bacillota</taxon>
        <taxon>Clostridia</taxon>
        <taxon>Candidatus Ornithomonoglobus</taxon>
    </lineage>
</organism>
<dbReference type="Proteomes" id="UP000824109">
    <property type="component" value="Unassembled WGS sequence"/>
</dbReference>
<dbReference type="GO" id="GO:0051539">
    <property type="term" value="F:4 iron, 4 sulfur cluster binding"/>
    <property type="evidence" value="ECO:0007669"/>
    <property type="project" value="UniProtKB-KW"/>
</dbReference>
<evidence type="ECO:0000256" key="3">
    <source>
        <dbReference type="ARBA" id="ARBA00022723"/>
    </source>
</evidence>
<dbReference type="AlphaFoldDB" id="A0A9D1M9P5"/>
<dbReference type="SFLD" id="SFLDG01067">
    <property type="entry name" value="SPASM/twitch_domain_containing"/>
    <property type="match status" value="1"/>
</dbReference>
<keyword evidence="5" id="KW-0411">Iron-sulfur</keyword>
<dbReference type="Gene3D" id="3.20.20.70">
    <property type="entry name" value="Aldolase class I"/>
    <property type="match status" value="1"/>
</dbReference>
<dbReference type="PANTHER" id="PTHR42836">
    <property type="entry name" value="7-CARBOXY-7-DEAZAGUANINE SYNTHASE"/>
    <property type="match status" value="1"/>
</dbReference>